<comment type="subcellular location">
    <subcellularLocation>
        <location evidence="1">Membrane</location>
        <topology evidence="1">Multi-pass membrane protein</topology>
    </subcellularLocation>
</comment>
<dbReference type="GO" id="GO:0005886">
    <property type="term" value="C:plasma membrane"/>
    <property type="evidence" value="ECO:0007669"/>
    <property type="project" value="TreeGrafter"/>
</dbReference>
<feature type="region of interest" description="Disordered" evidence="6">
    <location>
        <begin position="626"/>
        <end position="698"/>
    </location>
</feature>
<name>A0A915DIF7_9BILA</name>
<evidence type="ECO:0000256" key="1">
    <source>
        <dbReference type="ARBA" id="ARBA00004141"/>
    </source>
</evidence>
<dbReference type="GO" id="GO:0098703">
    <property type="term" value="P:calcium ion import across plasma membrane"/>
    <property type="evidence" value="ECO:0007669"/>
    <property type="project" value="TreeGrafter"/>
</dbReference>
<sequence length="698" mass="77303">MTCSAYPLDTLDTIRPDGSTNYDSALMTVINGSTPEHLEMIGSEVIQRLLADKWKAYASRKLYERLALLIGHLLCLCFVVYMRPTEKERLYMESGSALWPDYVRTVFEVLTIMSCCWFVFIQQLDELRTQGLYGYVRNLKTAPAKVMEESLLVFALPGSWIFLLFFARSAKLTGPFVQMIYSMIAGDMIRFAIISSIFLVSFSQVFYFVGKDMSKKQRLPKNHPNHCAVEGYTINTYSSYLETFITLFRASMGGYDYEEFSCTNYEPLTKTLFVFYMFIMPIMMINILIAMMGNTYTQIITQAEKAWRQQYAQIVMVLERSMNKQRLATCQLEYSIKLNDPGRETRGLMVIKQTKKTKARQRKQAINNWKHIGRKVNVMVKELGGEHAKFLLHSHDRIITDPEGAATTTVAVTTGGGQVSAAAGTISSQVGRSNRSLSNVSPGSHGLDAVVIEGQNSLSSVVTHANNVIQNKKEGRNGRLYQAVAYHQRLFSGHSTRHQVHSGAPHNHVMLPNGNVAPGRRHLVTSSGGISASAIQVVPPGLDTPQPSTPTTTQLKSQMSSPSLITPSTTITAPNNHHHYVHTTQRQLAAVAGSRVRGVEMLPSVDIPNIPSSMPAVVASPDTITSFGVDERRSRPTHRSPPTARFVSARKRAATESGQEVAVGSESSNTYSTTATDSSSSANNNQLRSRSKPASKDS</sequence>
<feature type="compositionally biased region" description="Low complexity" evidence="6">
    <location>
        <begin position="544"/>
        <end position="565"/>
    </location>
</feature>
<feature type="transmembrane region" description="Helical" evidence="7">
    <location>
        <begin position="273"/>
        <end position="293"/>
    </location>
</feature>
<dbReference type="PANTHER" id="PTHR10582:SF2">
    <property type="entry name" value="INACTIVE"/>
    <property type="match status" value="1"/>
</dbReference>
<feature type="compositionally biased region" description="Low complexity" evidence="6">
    <location>
        <begin position="667"/>
        <end position="685"/>
    </location>
</feature>
<organism evidence="9 10">
    <name type="scientific">Ditylenchus dipsaci</name>
    <dbReference type="NCBI Taxonomy" id="166011"/>
    <lineage>
        <taxon>Eukaryota</taxon>
        <taxon>Metazoa</taxon>
        <taxon>Ecdysozoa</taxon>
        <taxon>Nematoda</taxon>
        <taxon>Chromadorea</taxon>
        <taxon>Rhabditida</taxon>
        <taxon>Tylenchina</taxon>
        <taxon>Tylenchomorpha</taxon>
        <taxon>Sphaerularioidea</taxon>
        <taxon>Anguinidae</taxon>
        <taxon>Anguininae</taxon>
        <taxon>Ditylenchus</taxon>
    </lineage>
</organism>
<feature type="transmembrane region" description="Helical" evidence="7">
    <location>
        <begin position="102"/>
        <end position="121"/>
    </location>
</feature>
<feature type="transmembrane region" description="Helical" evidence="7">
    <location>
        <begin position="188"/>
        <end position="209"/>
    </location>
</feature>
<keyword evidence="5 7" id="KW-0472">Membrane</keyword>
<evidence type="ECO:0000313" key="9">
    <source>
        <dbReference type="Proteomes" id="UP000887574"/>
    </source>
</evidence>
<accession>A0A915DIF7</accession>
<evidence type="ECO:0000256" key="5">
    <source>
        <dbReference type="ARBA" id="ARBA00023136"/>
    </source>
</evidence>
<protein>
    <submittedName>
        <fullName evidence="10">Ion transport domain-containing protein</fullName>
    </submittedName>
</protein>
<evidence type="ECO:0000259" key="8">
    <source>
        <dbReference type="Pfam" id="PF00520"/>
    </source>
</evidence>
<evidence type="ECO:0000256" key="3">
    <source>
        <dbReference type="ARBA" id="ARBA00022737"/>
    </source>
</evidence>
<evidence type="ECO:0000256" key="4">
    <source>
        <dbReference type="ARBA" id="ARBA00022989"/>
    </source>
</evidence>
<proteinExistence type="predicted"/>
<evidence type="ECO:0000313" key="10">
    <source>
        <dbReference type="WBParaSite" id="jg20287"/>
    </source>
</evidence>
<dbReference type="InterPro" id="IPR024862">
    <property type="entry name" value="TRPV"/>
</dbReference>
<evidence type="ECO:0000256" key="7">
    <source>
        <dbReference type="SAM" id="Phobius"/>
    </source>
</evidence>
<evidence type="ECO:0000256" key="2">
    <source>
        <dbReference type="ARBA" id="ARBA00022692"/>
    </source>
</evidence>
<dbReference type="InterPro" id="IPR005821">
    <property type="entry name" value="Ion_trans_dom"/>
</dbReference>
<dbReference type="AlphaFoldDB" id="A0A915DIF7"/>
<reference evidence="10" key="1">
    <citation type="submission" date="2022-11" db="UniProtKB">
        <authorList>
            <consortium name="WormBaseParasite"/>
        </authorList>
    </citation>
    <scope>IDENTIFICATION</scope>
</reference>
<feature type="compositionally biased region" description="Basic residues" evidence="6">
    <location>
        <begin position="689"/>
        <end position="698"/>
    </location>
</feature>
<keyword evidence="3" id="KW-0677">Repeat</keyword>
<dbReference type="GO" id="GO:0005262">
    <property type="term" value="F:calcium channel activity"/>
    <property type="evidence" value="ECO:0007669"/>
    <property type="project" value="TreeGrafter"/>
</dbReference>
<feature type="transmembrane region" description="Helical" evidence="7">
    <location>
        <begin position="150"/>
        <end position="168"/>
    </location>
</feature>
<evidence type="ECO:0000256" key="6">
    <source>
        <dbReference type="SAM" id="MobiDB-lite"/>
    </source>
</evidence>
<dbReference type="PANTHER" id="PTHR10582">
    <property type="entry name" value="TRANSIENT RECEPTOR POTENTIAL ION CHANNEL PROTEIN"/>
    <property type="match status" value="1"/>
</dbReference>
<dbReference type="Proteomes" id="UP000887574">
    <property type="component" value="Unplaced"/>
</dbReference>
<feature type="domain" description="Ion transport" evidence="8">
    <location>
        <begin position="151"/>
        <end position="302"/>
    </location>
</feature>
<keyword evidence="9" id="KW-1185">Reference proteome</keyword>
<keyword evidence="2 7" id="KW-0812">Transmembrane</keyword>
<keyword evidence="4 7" id="KW-1133">Transmembrane helix</keyword>
<feature type="transmembrane region" description="Helical" evidence="7">
    <location>
        <begin position="62"/>
        <end position="82"/>
    </location>
</feature>
<dbReference type="Pfam" id="PF00520">
    <property type="entry name" value="Ion_trans"/>
    <property type="match status" value="1"/>
</dbReference>
<dbReference type="WBParaSite" id="jg20287">
    <property type="protein sequence ID" value="jg20287"/>
    <property type="gene ID" value="jg20287"/>
</dbReference>
<feature type="region of interest" description="Disordered" evidence="6">
    <location>
        <begin position="540"/>
        <end position="565"/>
    </location>
</feature>